<dbReference type="PROSITE" id="PS51450">
    <property type="entry name" value="LRR"/>
    <property type="match status" value="3"/>
</dbReference>
<feature type="transmembrane region" description="Helical" evidence="5">
    <location>
        <begin position="579"/>
        <end position="606"/>
    </location>
</feature>
<evidence type="ECO:0000256" key="1">
    <source>
        <dbReference type="ARBA" id="ARBA00022614"/>
    </source>
</evidence>
<dbReference type="Gene3D" id="3.80.10.10">
    <property type="entry name" value="Ribonuclease Inhibitor"/>
    <property type="match status" value="3"/>
</dbReference>
<keyword evidence="5" id="KW-1133">Transmembrane helix</keyword>
<dbReference type="Pfam" id="PF13855">
    <property type="entry name" value="LRR_8"/>
    <property type="match status" value="3"/>
</dbReference>
<keyword evidence="9" id="KW-1185">Reference proteome</keyword>
<comment type="caution">
    <text evidence="8">The sequence shown here is derived from an EMBL/GenBank/DDBJ whole genome shotgun (WGS) entry which is preliminary data.</text>
</comment>
<keyword evidence="1" id="KW-0433">Leucine-rich repeat</keyword>
<feature type="chain" id="PRO_5040134855" evidence="6">
    <location>
        <begin position="21"/>
        <end position="747"/>
    </location>
</feature>
<evidence type="ECO:0000256" key="5">
    <source>
        <dbReference type="SAM" id="Phobius"/>
    </source>
</evidence>
<evidence type="ECO:0000256" key="2">
    <source>
        <dbReference type="ARBA" id="ARBA00022729"/>
    </source>
</evidence>
<dbReference type="InterPro" id="IPR032675">
    <property type="entry name" value="LRR_dom_sf"/>
</dbReference>
<name>A0A9Q0YNA8_HOLLE</name>
<proteinExistence type="predicted"/>
<keyword evidence="2 6" id="KW-0732">Signal</keyword>
<sequence>MENFLKIIFLLTTALPVVISCPGRCTCLPAPGGGTEAICVSAGLTSIPEDFWSFTTHLYLSGNMISVINASDFLNLRQLVTLDLSSNVIEHIDKTAFHPLTKLTYLNLESNKIYSLEVAHFQSLVNLETLNIGSNSDLVIHGPCTLSNLMNLKKFSLKHSPVTFGLYLFGNTTSCSEYNCNTLTGSSLCHLPVLDELDISYTATGKVPVELFGLTPSLRIISLAGNKVREIPDGSFYDLVSLEELTLNYNNLTYVHRGTFNGTTSLVKLELGNEYLVVDPDSFDDMPNLSELSLTLLGQSVIDSLAPVLGNIGISKLNLHHNFLTSVPASMSHISTLISLDLSQNLIAYLPGREFSTKLTELDLSSNVLANLDEDAFWGLTRIETLSLSDNRLQTVPSFVFASLPSSAKIFMGNNPWICGCEMKDVIADVRHENFPYPICSSPSELKGRPFSSLSDTDICPVTTVTQANPTTKQTTEPTTTMVLPKSTPSPILTIRPPGTISGTQTNRKPSTQVTTTPKTETSTPSTTTLTSTPSTTISSRPKSGTTIQTEPKRSTLRTLPHKTDFSTISAGSTSHNTVLTITLVTVLILIPAVIILSIFVVCLYIRQHRKPSPRVGSTLPTTHTQFREGGTGQNGHLPKSPIETQKSNDGTDLPPFYEEIPNIGMNDHIYLQAQPNSYLIPNSAPIAISEPVKNPNLSVISHSNPHYQPPPPYVEMRGDVKPAAEYETRIVNENHTNHYDRKISEL</sequence>
<dbReference type="InterPro" id="IPR000483">
    <property type="entry name" value="Cys-rich_flank_reg_C"/>
</dbReference>
<dbReference type="SMART" id="SM00369">
    <property type="entry name" value="LRR_TYP"/>
    <property type="match status" value="8"/>
</dbReference>
<feature type="region of interest" description="Disordered" evidence="4">
    <location>
        <begin position="614"/>
        <end position="653"/>
    </location>
</feature>
<gene>
    <name evidence="8" type="ORF">HOLleu_33177</name>
</gene>
<feature type="domain" description="LRRCT" evidence="7">
    <location>
        <begin position="415"/>
        <end position="461"/>
    </location>
</feature>
<evidence type="ECO:0000256" key="3">
    <source>
        <dbReference type="ARBA" id="ARBA00022737"/>
    </source>
</evidence>
<dbReference type="Proteomes" id="UP001152320">
    <property type="component" value="Chromosome 17"/>
</dbReference>
<dbReference type="AlphaFoldDB" id="A0A9Q0YNA8"/>
<feature type="compositionally biased region" description="Low complexity" evidence="4">
    <location>
        <begin position="509"/>
        <end position="544"/>
    </location>
</feature>
<feature type="compositionally biased region" description="Low complexity" evidence="4">
    <location>
        <begin position="471"/>
        <end position="481"/>
    </location>
</feature>
<accession>A0A9Q0YNA8</accession>
<dbReference type="OrthoDB" id="10061535at2759"/>
<feature type="signal peptide" evidence="6">
    <location>
        <begin position="1"/>
        <end position="20"/>
    </location>
</feature>
<keyword evidence="5" id="KW-0472">Membrane</keyword>
<evidence type="ECO:0000259" key="7">
    <source>
        <dbReference type="SMART" id="SM00082"/>
    </source>
</evidence>
<dbReference type="SUPFAM" id="SSF52058">
    <property type="entry name" value="L domain-like"/>
    <property type="match status" value="1"/>
</dbReference>
<dbReference type="InterPro" id="IPR050541">
    <property type="entry name" value="LRR_TM_domain-containing"/>
</dbReference>
<dbReference type="GO" id="GO:0005886">
    <property type="term" value="C:plasma membrane"/>
    <property type="evidence" value="ECO:0007669"/>
    <property type="project" value="TreeGrafter"/>
</dbReference>
<keyword evidence="5" id="KW-0812">Transmembrane</keyword>
<dbReference type="InterPro" id="IPR003591">
    <property type="entry name" value="Leu-rich_rpt_typical-subtyp"/>
</dbReference>
<dbReference type="PANTHER" id="PTHR24369:SF210">
    <property type="entry name" value="CHAOPTIN-RELATED"/>
    <property type="match status" value="1"/>
</dbReference>
<dbReference type="PANTHER" id="PTHR24369">
    <property type="entry name" value="ANTIGEN BSP, PUTATIVE-RELATED"/>
    <property type="match status" value="1"/>
</dbReference>
<evidence type="ECO:0000256" key="4">
    <source>
        <dbReference type="SAM" id="MobiDB-lite"/>
    </source>
</evidence>
<feature type="region of interest" description="Disordered" evidence="4">
    <location>
        <begin position="471"/>
        <end position="561"/>
    </location>
</feature>
<reference evidence="8" key="1">
    <citation type="submission" date="2021-10" db="EMBL/GenBank/DDBJ databases">
        <title>Tropical sea cucumber genome reveals ecological adaptation and Cuvierian tubules defense mechanism.</title>
        <authorList>
            <person name="Chen T."/>
        </authorList>
    </citation>
    <scope>NUCLEOTIDE SEQUENCE</scope>
    <source>
        <strain evidence="8">Nanhai2018</strain>
        <tissue evidence="8">Muscle</tissue>
    </source>
</reference>
<evidence type="ECO:0000256" key="6">
    <source>
        <dbReference type="SAM" id="SignalP"/>
    </source>
</evidence>
<dbReference type="EMBL" id="JAIZAY010000017">
    <property type="protein sequence ID" value="KAJ8025583.1"/>
    <property type="molecule type" value="Genomic_DNA"/>
</dbReference>
<dbReference type="InterPro" id="IPR001611">
    <property type="entry name" value="Leu-rich_rpt"/>
</dbReference>
<keyword evidence="3" id="KW-0677">Repeat</keyword>
<evidence type="ECO:0000313" key="8">
    <source>
        <dbReference type="EMBL" id="KAJ8025583.1"/>
    </source>
</evidence>
<dbReference type="SMART" id="SM00082">
    <property type="entry name" value="LRRCT"/>
    <property type="match status" value="1"/>
</dbReference>
<dbReference type="SMART" id="SM00365">
    <property type="entry name" value="LRR_SD22"/>
    <property type="match status" value="4"/>
</dbReference>
<organism evidence="8 9">
    <name type="scientific">Holothuria leucospilota</name>
    <name type="common">Black long sea cucumber</name>
    <name type="synonym">Mertensiothuria leucospilota</name>
    <dbReference type="NCBI Taxonomy" id="206669"/>
    <lineage>
        <taxon>Eukaryota</taxon>
        <taxon>Metazoa</taxon>
        <taxon>Echinodermata</taxon>
        <taxon>Eleutherozoa</taxon>
        <taxon>Echinozoa</taxon>
        <taxon>Holothuroidea</taxon>
        <taxon>Aspidochirotacea</taxon>
        <taxon>Aspidochirotida</taxon>
        <taxon>Holothuriidae</taxon>
        <taxon>Holothuria</taxon>
    </lineage>
</organism>
<protein>
    <submittedName>
        <fullName evidence="8">Leucine-rich repeat-containing protein 15</fullName>
    </submittedName>
</protein>
<dbReference type="PROSITE" id="PS51257">
    <property type="entry name" value="PROKAR_LIPOPROTEIN"/>
    <property type="match status" value="1"/>
</dbReference>
<evidence type="ECO:0000313" key="9">
    <source>
        <dbReference type="Proteomes" id="UP001152320"/>
    </source>
</evidence>